<dbReference type="PATRIC" id="fig|33051.3.peg.1527"/>
<dbReference type="PIRSF" id="PIRSF029288">
    <property type="entry name" value="SciE_ImpE"/>
    <property type="match status" value="1"/>
</dbReference>
<evidence type="ECO:0000313" key="1">
    <source>
        <dbReference type="EMBL" id="KTT63786.1"/>
    </source>
</evidence>
<dbReference type="Pfam" id="PF07024">
    <property type="entry name" value="ImpE"/>
    <property type="match status" value="1"/>
</dbReference>
<name>A0A147HR46_9SPHN</name>
<dbReference type="Proteomes" id="UP000072867">
    <property type="component" value="Unassembled WGS sequence"/>
</dbReference>
<dbReference type="STRING" id="33051.SB4_17770"/>
<organism evidence="1 2">
    <name type="scientific">Sphingomonas sanguinis</name>
    <dbReference type="NCBI Taxonomy" id="33051"/>
    <lineage>
        <taxon>Bacteria</taxon>
        <taxon>Pseudomonadati</taxon>
        <taxon>Pseudomonadota</taxon>
        <taxon>Alphaproteobacteria</taxon>
        <taxon>Sphingomonadales</taxon>
        <taxon>Sphingomonadaceae</taxon>
        <taxon>Sphingomonas</taxon>
    </lineage>
</organism>
<protein>
    <submittedName>
        <fullName evidence="1">Virulence protein SciE type</fullName>
    </submittedName>
</protein>
<dbReference type="Gene3D" id="1.25.40.10">
    <property type="entry name" value="Tetratricopeptide repeat domain"/>
    <property type="match status" value="1"/>
</dbReference>
<dbReference type="InterPro" id="IPR009211">
    <property type="entry name" value="TagJ"/>
</dbReference>
<gene>
    <name evidence="1" type="ORF">NS319_18850</name>
</gene>
<dbReference type="EMBL" id="LDTD01000219">
    <property type="protein sequence ID" value="KTT63786.1"/>
    <property type="molecule type" value="Genomic_DNA"/>
</dbReference>
<proteinExistence type="predicted"/>
<dbReference type="AlphaFoldDB" id="A0A147HR46"/>
<evidence type="ECO:0000313" key="2">
    <source>
        <dbReference type="Proteomes" id="UP000072867"/>
    </source>
</evidence>
<dbReference type="Pfam" id="PF14559">
    <property type="entry name" value="TPR_19"/>
    <property type="match status" value="1"/>
</dbReference>
<dbReference type="RefSeq" id="WP_058734949.1">
    <property type="nucleotide sequence ID" value="NZ_LDTD01000219.1"/>
</dbReference>
<sequence length="256" mass="27728">MNEADDRLRAGDLDGARRALVEVVRRDPGNVPNRMFLFQLLAIAGEWDKAKAQLGSLAQLSPEAQMLSVVYGQAIEAERQREAVFAGTIRADIHGGAEWAAPLAAALEAEAQGRTDEAERLREAGFDAAPDTPGQLNESPFDWIADGDPRFGPMLEAIIGGRYGWLPFASVTEIVSEGPRDLRDIVWYPVEITLVSGPRIAALLPARYPGQARDPAETLARATSWGEDGRGSGQRVLITSGDEDHGLLSLRSLRFG</sequence>
<dbReference type="InterPro" id="IPR011990">
    <property type="entry name" value="TPR-like_helical_dom_sf"/>
</dbReference>
<accession>A0A147HR46</accession>
<dbReference type="SUPFAM" id="SSF144059">
    <property type="entry name" value="ImpE-like"/>
    <property type="match status" value="1"/>
</dbReference>
<reference evidence="1 2" key="1">
    <citation type="journal article" date="2016" name="Front. Microbiol.">
        <title>Genomic Resource of Rice Seed Associated Bacteria.</title>
        <authorList>
            <person name="Midha S."/>
            <person name="Bansal K."/>
            <person name="Sharma S."/>
            <person name="Kumar N."/>
            <person name="Patil P.P."/>
            <person name="Chaudhry V."/>
            <person name="Patil P.B."/>
        </authorList>
    </citation>
    <scope>NUCLEOTIDE SEQUENCE [LARGE SCALE GENOMIC DNA]</scope>
    <source>
        <strain evidence="1 2">NS319</strain>
    </source>
</reference>
<comment type="caution">
    <text evidence="1">The sequence shown here is derived from an EMBL/GenBank/DDBJ whole genome shotgun (WGS) entry which is preliminary data.</text>
</comment>